<dbReference type="Proteomes" id="UP001143856">
    <property type="component" value="Unassembled WGS sequence"/>
</dbReference>
<accession>A0ACC1P035</accession>
<protein>
    <submittedName>
        <fullName evidence="1">Uncharacterized protein</fullName>
    </submittedName>
</protein>
<keyword evidence="2" id="KW-1185">Reference proteome</keyword>
<proteinExistence type="predicted"/>
<evidence type="ECO:0000313" key="1">
    <source>
        <dbReference type="EMBL" id="KAJ2984520.1"/>
    </source>
</evidence>
<comment type="caution">
    <text evidence="1">The sequence shown here is derived from an EMBL/GenBank/DDBJ whole genome shotgun (WGS) entry which is preliminary data.</text>
</comment>
<organism evidence="1 2">
    <name type="scientific">Xylaria curta</name>
    <dbReference type="NCBI Taxonomy" id="42375"/>
    <lineage>
        <taxon>Eukaryota</taxon>
        <taxon>Fungi</taxon>
        <taxon>Dikarya</taxon>
        <taxon>Ascomycota</taxon>
        <taxon>Pezizomycotina</taxon>
        <taxon>Sordariomycetes</taxon>
        <taxon>Xylariomycetidae</taxon>
        <taxon>Xylariales</taxon>
        <taxon>Xylariaceae</taxon>
        <taxon>Xylaria</taxon>
    </lineage>
</organism>
<evidence type="ECO:0000313" key="2">
    <source>
        <dbReference type="Proteomes" id="UP001143856"/>
    </source>
</evidence>
<dbReference type="EMBL" id="JAPDGR010001278">
    <property type="protein sequence ID" value="KAJ2984520.1"/>
    <property type="molecule type" value="Genomic_DNA"/>
</dbReference>
<name>A0ACC1P035_9PEZI</name>
<gene>
    <name evidence="1" type="ORF">NUW58_g6016</name>
</gene>
<sequence length="763" mass="85598">MKGVRFLRSLGQIPHEFSELLNELSTLQAVIEQVEVALRESEALGSTSSSTGFRSVDPSTVISSKDGLAQVVKELAALCDRLQVPRKSSKNQGCDECKSVSKLKWQKEKDNIARLRQSTQRTRELLSNDTSKSLLTYRKSYALRRKTFCSCKTSISRPRKEAKQSSGNFRGRLTKLKQDLAKRKPSSETGQVDASSENSTAEAGLVSGGLTLAPKAMIQFQAVLVPECSSTCNCDCHQIRHSRSPSWLATLIGNFFLQYNTTPLFQRPTCDKFTCTAKSRPSVRLYYVCPRWLLSRSIEFGVSWSSLTGSGSSLHIRVPRVLEKHSIWRAIRFGDLRWVQIHVANKSVLPTDVDTWGQSLATVAINHYQFELAQYFAQQGCDIHSKDIFGRSTAASQMRSIEFGSYSRPGTLQFLRSKKNILDEFSLQHQMRETVRFTRVHQAIIQGKDELLSALITSDPVQVNRLDDFGYAPLHWAVCQRKINILRALLEARADPCILSRRGTTPLRLAASFKDIYSAQLLLEYGADVNLPDPVSGETAIFCTALDAQLAHLLLRYGAHIQKETNIGIRTPLDDVAERFCYWEQNDDDRSLWASIAPIMFSLWNRNTILLGLLIDAGARLDLVDSRQNGILHYAALSTTVESIELLRRAEISGINPDLPNVDGETPLGWLASRLYALDEDLAPGERRVTTDEFWAFKMLIDETRERNDEKRRPDVGEVASDDVDSVGGWWGGSQLSDNHSVIQARSTSSGCDEFFDIEDELD</sequence>
<reference evidence="1" key="1">
    <citation type="submission" date="2022-10" db="EMBL/GenBank/DDBJ databases">
        <title>Genome Sequence of Xylaria curta.</title>
        <authorList>
            <person name="Buettner E."/>
        </authorList>
    </citation>
    <scope>NUCLEOTIDE SEQUENCE</scope>
    <source>
        <strain evidence="1">Babe10</strain>
    </source>
</reference>